<dbReference type="InterPro" id="IPR036390">
    <property type="entry name" value="WH_DNA-bd_sf"/>
</dbReference>
<dbReference type="AlphaFoldDB" id="A0A2A5JGH1"/>
<dbReference type="InterPro" id="IPR014757">
    <property type="entry name" value="Tscrpt_reg_IclR_C"/>
</dbReference>
<dbReference type="RefSeq" id="WP_058039199.1">
    <property type="nucleotide sequence ID" value="NZ_AP023172.1"/>
</dbReference>
<dbReference type="GO" id="GO:0003677">
    <property type="term" value="F:DNA binding"/>
    <property type="evidence" value="ECO:0007669"/>
    <property type="project" value="UniProtKB-KW"/>
</dbReference>
<dbReference type="Gene3D" id="3.30.450.40">
    <property type="match status" value="1"/>
</dbReference>
<dbReference type="PROSITE" id="PS51077">
    <property type="entry name" value="HTH_ICLR"/>
    <property type="match status" value="1"/>
</dbReference>
<dbReference type="GeneID" id="64138864"/>
<dbReference type="Pfam" id="PF01614">
    <property type="entry name" value="IclR_C"/>
    <property type="match status" value="1"/>
</dbReference>
<dbReference type="Gene3D" id="1.10.10.10">
    <property type="entry name" value="Winged helix-like DNA-binding domain superfamily/Winged helix DNA-binding domain"/>
    <property type="match status" value="1"/>
</dbReference>
<accession>A0A2A5JGH1</accession>
<dbReference type="SUPFAM" id="SSF46785">
    <property type="entry name" value="Winged helix' DNA-binding domain"/>
    <property type="match status" value="1"/>
</dbReference>
<protein>
    <submittedName>
        <fullName evidence="4">IclR family transcriptional regulator</fullName>
    </submittedName>
</protein>
<dbReference type="PANTHER" id="PTHR30136">
    <property type="entry name" value="HELIX-TURN-HELIX TRANSCRIPTIONAL REGULATOR, ICLR FAMILY"/>
    <property type="match status" value="1"/>
</dbReference>
<dbReference type="SUPFAM" id="SSF55781">
    <property type="entry name" value="GAF domain-like"/>
    <property type="match status" value="1"/>
</dbReference>
<dbReference type="Proteomes" id="UP000230886">
    <property type="component" value="Unassembled WGS sequence"/>
</dbReference>
<keyword evidence="3" id="KW-0804">Transcription</keyword>
<evidence type="ECO:0000313" key="4">
    <source>
        <dbReference type="EMBL" id="PCK28655.1"/>
    </source>
</evidence>
<dbReference type="InterPro" id="IPR005471">
    <property type="entry name" value="Tscrpt_reg_IclR_N"/>
</dbReference>
<dbReference type="InterPro" id="IPR029016">
    <property type="entry name" value="GAF-like_dom_sf"/>
</dbReference>
<evidence type="ECO:0000256" key="1">
    <source>
        <dbReference type="ARBA" id="ARBA00023015"/>
    </source>
</evidence>
<evidence type="ECO:0000256" key="2">
    <source>
        <dbReference type="ARBA" id="ARBA00023125"/>
    </source>
</evidence>
<accession>A0A7I8AZ05</accession>
<dbReference type="Pfam" id="PF09339">
    <property type="entry name" value="HTH_IclR"/>
    <property type="match status" value="1"/>
</dbReference>
<dbReference type="InterPro" id="IPR050707">
    <property type="entry name" value="HTH_MetabolicPath_Reg"/>
</dbReference>
<keyword evidence="1" id="KW-0805">Transcription regulation</keyword>
<dbReference type="GO" id="GO:0003700">
    <property type="term" value="F:DNA-binding transcription factor activity"/>
    <property type="evidence" value="ECO:0007669"/>
    <property type="project" value="TreeGrafter"/>
</dbReference>
<name>A0A2A5JGH1_RHOSG</name>
<proteinExistence type="predicted"/>
<dbReference type="EMBL" id="NOVD01000002">
    <property type="protein sequence ID" value="PCK28655.1"/>
    <property type="molecule type" value="Genomic_DNA"/>
</dbReference>
<gene>
    <name evidence="4" type="ORF">CHR55_04925</name>
</gene>
<dbReference type="SMART" id="SM00346">
    <property type="entry name" value="HTH_ICLR"/>
    <property type="match status" value="1"/>
</dbReference>
<dbReference type="InterPro" id="IPR036388">
    <property type="entry name" value="WH-like_DNA-bd_sf"/>
</dbReference>
<dbReference type="PANTHER" id="PTHR30136:SF24">
    <property type="entry name" value="HTH-TYPE TRANSCRIPTIONAL REPRESSOR ALLR"/>
    <property type="match status" value="1"/>
</dbReference>
<dbReference type="PROSITE" id="PS51078">
    <property type="entry name" value="ICLR_ED"/>
    <property type="match status" value="1"/>
</dbReference>
<dbReference type="GO" id="GO:0045892">
    <property type="term" value="P:negative regulation of DNA-templated transcription"/>
    <property type="evidence" value="ECO:0007669"/>
    <property type="project" value="TreeGrafter"/>
</dbReference>
<evidence type="ECO:0000313" key="5">
    <source>
        <dbReference type="Proteomes" id="UP000230886"/>
    </source>
</evidence>
<evidence type="ECO:0000256" key="3">
    <source>
        <dbReference type="ARBA" id="ARBA00023163"/>
    </source>
</evidence>
<reference evidence="4 5" key="1">
    <citation type="submission" date="2017-07" db="EMBL/GenBank/DDBJ databases">
        <title>Draft sequence of Rhodococcus enclensis 23b-28.</title>
        <authorList>
            <person name="Besaury L."/>
            <person name="Sancelme M."/>
            <person name="Amato P."/>
            <person name="Lallement A."/>
            <person name="Delort A.-M."/>
        </authorList>
    </citation>
    <scope>NUCLEOTIDE SEQUENCE [LARGE SCALE GENOMIC DNA]</scope>
    <source>
        <strain evidence="4 5">23b-28</strain>
    </source>
</reference>
<sequence length="239" mass="25914">MLVGPITEESIPMSTLDRLSVVVDCFRDAPRLTLGEVARRTGIPRSSVHRMLLKLVRMNWLRREGLEYEIGDKLGDLGALSLYRNKVDRVVTPLLQQLHFVTGHAVHLGVLEGNHVRYIQKIGSLMVPDLQTRVGSRIPAQASTIGKSLLSAGNRSVASSHNANDVRQHAVAFGICNSGMGCIAARIGVLDHMPVGLSICGPLIRGTIDKRNAAPVQMAAAAISQYFGMIDGFEQEKTG</sequence>
<comment type="caution">
    <text evidence="4">The sequence shown here is derived from an EMBL/GenBank/DDBJ whole genome shotgun (WGS) entry which is preliminary data.</text>
</comment>
<keyword evidence="2" id="KW-0238">DNA-binding</keyword>
<organism evidence="4 5">
    <name type="scientific">Rhodococcus qingshengii</name>
    <dbReference type="NCBI Taxonomy" id="334542"/>
    <lineage>
        <taxon>Bacteria</taxon>
        <taxon>Bacillati</taxon>
        <taxon>Actinomycetota</taxon>
        <taxon>Actinomycetes</taxon>
        <taxon>Mycobacteriales</taxon>
        <taxon>Nocardiaceae</taxon>
        <taxon>Rhodococcus</taxon>
        <taxon>Rhodococcus erythropolis group</taxon>
    </lineage>
</organism>